<evidence type="ECO:0000313" key="1">
    <source>
        <dbReference type="EMBL" id="NIE49454.1"/>
    </source>
</evidence>
<dbReference type="AlphaFoldDB" id="A0A6G5AEV7"/>
<dbReference type="EMBL" id="GIKN01007181">
    <property type="protein sequence ID" value="NIE49454.1"/>
    <property type="molecule type" value="Transcribed_RNA"/>
</dbReference>
<reference evidence="1" key="1">
    <citation type="submission" date="2020-03" db="EMBL/GenBank/DDBJ databases">
        <title>A transcriptome and proteome of the tick Rhipicephalus microplus shaped by the genetic composition of its hosts and developmental stage.</title>
        <authorList>
            <person name="Garcia G.R."/>
            <person name="Ribeiro J.M.C."/>
            <person name="Maruyama S.R."/>
            <person name="Gardinasse L.G."/>
            <person name="Nelson K."/>
            <person name="Ferreira B.R."/>
            <person name="Andrade T.G."/>
            <person name="Santos I.K.F.M."/>
        </authorList>
    </citation>
    <scope>NUCLEOTIDE SEQUENCE</scope>
    <source>
        <strain evidence="1">NSGR</strain>
        <tissue evidence="1">Salivary glands</tissue>
    </source>
</reference>
<protein>
    <submittedName>
        <fullName evidence="1">Uncharacterized protein</fullName>
    </submittedName>
</protein>
<organism evidence="1">
    <name type="scientific">Rhipicephalus microplus</name>
    <name type="common">Cattle tick</name>
    <name type="synonym">Boophilus microplus</name>
    <dbReference type="NCBI Taxonomy" id="6941"/>
    <lineage>
        <taxon>Eukaryota</taxon>
        <taxon>Metazoa</taxon>
        <taxon>Ecdysozoa</taxon>
        <taxon>Arthropoda</taxon>
        <taxon>Chelicerata</taxon>
        <taxon>Arachnida</taxon>
        <taxon>Acari</taxon>
        <taxon>Parasitiformes</taxon>
        <taxon>Ixodida</taxon>
        <taxon>Ixodoidea</taxon>
        <taxon>Ixodidae</taxon>
        <taxon>Rhipicephalinae</taxon>
        <taxon>Rhipicephalus</taxon>
        <taxon>Boophilus</taxon>
    </lineage>
</organism>
<proteinExistence type="predicted"/>
<name>A0A6G5AEV7_RHIMP</name>
<sequence length="106" mass="12311">MFTLRTYLVNVVNIALSMQCKIMTILHHLLILEIMSICQNLPSDNTVVEMKIVFYHLTRPLEKKTDVIGFHATCLKLLPVNLEVLKSTNKTRTQNSFFDKHLNFFS</sequence>
<accession>A0A6G5AEV7</accession>